<evidence type="ECO:0000313" key="3">
    <source>
        <dbReference type="Proteomes" id="UP000011116"/>
    </source>
</evidence>
<dbReference type="Gramene" id="HORVU.MOREX.r2.4HG0324850.1">
    <property type="protein sequence ID" value="HORVU.MOREX.r2.4HG0324850.1.CDS.1"/>
    <property type="gene ID" value="HORVU.MOREX.r2.4HG0324850"/>
</dbReference>
<evidence type="ECO:0000256" key="1">
    <source>
        <dbReference type="SAM" id="Phobius"/>
    </source>
</evidence>
<reference evidence="3" key="1">
    <citation type="journal article" date="2012" name="Nature">
        <title>A physical, genetic and functional sequence assembly of the barley genome.</title>
        <authorList>
            <consortium name="The International Barley Genome Sequencing Consortium"/>
            <person name="Mayer K.F."/>
            <person name="Waugh R."/>
            <person name="Brown J.W."/>
            <person name="Schulman A."/>
            <person name="Langridge P."/>
            <person name="Platzer M."/>
            <person name="Fincher G.B."/>
            <person name="Muehlbauer G.J."/>
            <person name="Sato K."/>
            <person name="Close T.J."/>
            <person name="Wise R.P."/>
            <person name="Stein N."/>
        </authorList>
    </citation>
    <scope>NUCLEOTIDE SEQUENCE [LARGE SCALE GENOMIC DNA]</scope>
    <source>
        <strain evidence="3">cv. Morex</strain>
    </source>
</reference>
<evidence type="ECO:0000313" key="2">
    <source>
        <dbReference type="EnsemblPlants" id="HORVU.MOREX.r3.4HG0390520.1.CDS1"/>
    </source>
</evidence>
<accession>A0A8I6XGP1</accession>
<feature type="transmembrane region" description="Helical" evidence="1">
    <location>
        <begin position="12"/>
        <end position="37"/>
    </location>
</feature>
<keyword evidence="3" id="KW-1185">Reference proteome</keyword>
<keyword evidence="1" id="KW-1133">Transmembrane helix</keyword>
<dbReference type="EnsemblPlants" id="HORVU.MOREX.r3.4HG0390520.1">
    <property type="protein sequence ID" value="HORVU.MOREX.r3.4HG0390520.1.CDS1"/>
    <property type="gene ID" value="HORVU.MOREX.r3.4HG0390520"/>
</dbReference>
<reference evidence="2" key="2">
    <citation type="submission" date="2020-10" db="EMBL/GenBank/DDBJ databases">
        <authorList>
            <person name="Scholz U."/>
            <person name="Mascher M."/>
            <person name="Fiebig A."/>
        </authorList>
    </citation>
    <scope>NUCLEOTIDE SEQUENCE [LARGE SCALE GENOMIC DNA]</scope>
    <source>
        <strain evidence="2">cv. Morex</strain>
    </source>
</reference>
<dbReference type="Proteomes" id="UP000011116">
    <property type="component" value="Chromosome 4H"/>
</dbReference>
<organism evidence="2 3">
    <name type="scientific">Hordeum vulgare subsp. vulgare</name>
    <name type="common">Domesticated barley</name>
    <dbReference type="NCBI Taxonomy" id="112509"/>
    <lineage>
        <taxon>Eukaryota</taxon>
        <taxon>Viridiplantae</taxon>
        <taxon>Streptophyta</taxon>
        <taxon>Embryophyta</taxon>
        <taxon>Tracheophyta</taxon>
        <taxon>Spermatophyta</taxon>
        <taxon>Magnoliopsida</taxon>
        <taxon>Liliopsida</taxon>
        <taxon>Poales</taxon>
        <taxon>Poaceae</taxon>
        <taxon>BOP clade</taxon>
        <taxon>Pooideae</taxon>
        <taxon>Triticodae</taxon>
        <taxon>Triticeae</taxon>
        <taxon>Hordeinae</taxon>
        <taxon>Hordeum</taxon>
    </lineage>
</organism>
<dbReference type="AlphaFoldDB" id="A0A8I6XGP1"/>
<dbReference type="Gramene" id="HORVU.MOREX.r3.4HG0390520.1">
    <property type="protein sequence ID" value="HORVU.MOREX.r3.4HG0390520.1.CDS1"/>
    <property type="gene ID" value="HORVU.MOREX.r3.4HG0390520"/>
</dbReference>
<sequence length="77" mass="8825">MDPQSVTVFHLFSFRFLPIDLYTSVSFVSVVCVSISLRRSVQGFHSLLEFHILKPIYIQLVRLPTFSTSSTASMHVY</sequence>
<keyword evidence="1" id="KW-0472">Membrane</keyword>
<keyword evidence="1" id="KW-0812">Transmembrane</keyword>
<name>A0A8I6XGP1_HORVV</name>
<reference evidence="2" key="3">
    <citation type="submission" date="2022-01" db="UniProtKB">
        <authorList>
            <consortium name="EnsemblPlants"/>
        </authorList>
    </citation>
    <scope>IDENTIFICATION</scope>
    <source>
        <strain evidence="2">subsp. vulgare</strain>
    </source>
</reference>
<protein>
    <submittedName>
        <fullName evidence="2">Uncharacterized protein</fullName>
    </submittedName>
</protein>
<proteinExistence type="predicted"/>